<accession>A0AAV4ULS5</accession>
<comment type="caution">
    <text evidence="2">The sequence shown here is derived from an EMBL/GenBank/DDBJ whole genome shotgun (WGS) entry which is preliminary data.</text>
</comment>
<dbReference type="InterPro" id="IPR009072">
    <property type="entry name" value="Histone-fold"/>
</dbReference>
<dbReference type="Proteomes" id="UP001054945">
    <property type="component" value="Unassembled WGS sequence"/>
</dbReference>
<organism evidence="2 3">
    <name type="scientific">Caerostris extrusa</name>
    <name type="common">Bark spider</name>
    <name type="synonym">Caerostris bankana</name>
    <dbReference type="NCBI Taxonomy" id="172846"/>
    <lineage>
        <taxon>Eukaryota</taxon>
        <taxon>Metazoa</taxon>
        <taxon>Ecdysozoa</taxon>
        <taxon>Arthropoda</taxon>
        <taxon>Chelicerata</taxon>
        <taxon>Arachnida</taxon>
        <taxon>Araneae</taxon>
        <taxon>Araneomorphae</taxon>
        <taxon>Entelegynae</taxon>
        <taxon>Araneoidea</taxon>
        <taxon>Araneidae</taxon>
        <taxon>Caerostris</taxon>
    </lineage>
</organism>
<name>A0AAV4ULS5_CAEEX</name>
<feature type="compositionally biased region" description="Basic and acidic residues" evidence="1">
    <location>
        <begin position="55"/>
        <end position="70"/>
    </location>
</feature>
<sequence>MGCEISGPICSWKKWVPTMGSMVPTILLLIPAEKSSGLPGPSRSPMSPAKKRRAHSQEREVSRKRQRVDAPLHQRSSCLHVLCLHCSSCLPARPASTAARHQTSTTTQFVQLNPAPARRPGRPVFFSSISEKPDPGQGSFEEVLEELRQEYQGAVLSDQVPTSNNEEMEDYLKSLWAAARKVTKENRRKVVTKHDIMSALYNWADIIL</sequence>
<dbReference type="GO" id="GO:0046982">
    <property type="term" value="F:protein heterodimerization activity"/>
    <property type="evidence" value="ECO:0007669"/>
    <property type="project" value="InterPro"/>
</dbReference>
<feature type="region of interest" description="Disordered" evidence="1">
    <location>
        <begin position="34"/>
        <end position="70"/>
    </location>
</feature>
<protein>
    <submittedName>
        <fullName evidence="2">Uncharacterized protein</fullName>
    </submittedName>
</protein>
<reference evidence="2 3" key="1">
    <citation type="submission" date="2021-06" db="EMBL/GenBank/DDBJ databases">
        <title>Caerostris extrusa draft genome.</title>
        <authorList>
            <person name="Kono N."/>
            <person name="Arakawa K."/>
        </authorList>
    </citation>
    <scope>NUCLEOTIDE SEQUENCE [LARGE SCALE GENOMIC DNA]</scope>
</reference>
<feature type="region of interest" description="Disordered" evidence="1">
    <location>
        <begin position="114"/>
        <end position="138"/>
    </location>
</feature>
<dbReference type="AlphaFoldDB" id="A0AAV4ULS5"/>
<dbReference type="EMBL" id="BPLR01013086">
    <property type="protein sequence ID" value="GIY58666.1"/>
    <property type="molecule type" value="Genomic_DNA"/>
</dbReference>
<dbReference type="SUPFAM" id="SSF47113">
    <property type="entry name" value="Histone-fold"/>
    <property type="match status" value="1"/>
</dbReference>
<keyword evidence="3" id="KW-1185">Reference proteome</keyword>
<proteinExistence type="predicted"/>
<evidence type="ECO:0000313" key="2">
    <source>
        <dbReference type="EMBL" id="GIY58666.1"/>
    </source>
</evidence>
<gene>
    <name evidence="2" type="ORF">CEXT_695842</name>
</gene>
<evidence type="ECO:0000256" key="1">
    <source>
        <dbReference type="SAM" id="MobiDB-lite"/>
    </source>
</evidence>
<evidence type="ECO:0000313" key="3">
    <source>
        <dbReference type="Proteomes" id="UP001054945"/>
    </source>
</evidence>